<sequence>MSQKILLIHGPNLNLLGKREPEKYGNTSMKDIERISQEHGSKHDATVSCYQSNHEGNLVDRIHEAQTQGIDFIIINAGAYTHTSIALRDALLSVEIPYIELHVSNVHSREAFRHKSFLADKAVGVVCGLGVFGYKASVEFATQYKK</sequence>
<keyword evidence="1 3" id="KW-0672">Quinate metabolism</keyword>
<feature type="binding site" evidence="3 5">
    <location>
        <position position="89"/>
    </location>
    <ligand>
        <name>substrate</name>
    </ligand>
</feature>
<comment type="pathway">
    <text evidence="3">Aromatic compound metabolism; 3,4-dihydroxybenzoate biosynthesis; 3,4-dihydroxybenzoate from 3-dehydroquinate: step 1/2.</text>
</comment>
<protein>
    <recommendedName>
        <fullName evidence="3">Catabolic 3-dehydroquinase</fullName>
        <shortName evidence="3">cDHQase</shortName>
        <ecNumber evidence="3">4.2.1.10</ecNumber>
    </recommendedName>
    <alternativeName>
        <fullName evidence="3">3-dehydroquinate dehydratase</fullName>
    </alternativeName>
</protein>
<evidence type="ECO:0000313" key="7">
    <source>
        <dbReference type="EMBL" id="ODQ83264.1"/>
    </source>
</evidence>
<dbReference type="PIRSF" id="PIRSF001399">
    <property type="entry name" value="DHquinase_II"/>
    <property type="match status" value="1"/>
</dbReference>
<dbReference type="EMBL" id="KV454426">
    <property type="protein sequence ID" value="ODQ83264.1"/>
    <property type="molecule type" value="Genomic_DNA"/>
</dbReference>
<dbReference type="STRING" id="984486.A0A1E3R0D0"/>
<feature type="binding site" evidence="3 5">
    <location>
        <position position="76"/>
    </location>
    <ligand>
        <name>substrate</name>
    </ligand>
</feature>
<comment type="catalytic activity">
    <reaction evidence="3">
        <text>3-dehydroquinate = 3-dehydroshikimate + H2O</text>
        <dbReference type="Rhea" id="RHEA:21096"/>
        <dbReference type="ChEBI" id="CHEBI:15377"/>
        <dbReference type="ChEBI" id="CHEBI:16630"/>
        <dbReference type="ChEBI" id="CHEBI:32364"/>
        <dbReference type="EC" id="4.2.1.10"/>
    </reaction>
</comment>
<dbReference type="RefSeq" id="XP_018988592.1">
    <property type="nucleotide sequence ID" value="XM_019131164.1"/>
</dbReference>
<dbReference type="GeneID" id="30149017"/>
<comment type="similarity">
    <text evidence="3">Belongs to the type-II 3-dehydroquinase family.</text>
</comment>
<comment type="function">
    <text evidence="3">Is involved in the catabolism of quinate. Allows the utilization of quinate as carbon source via the beta-ketoadipate pathway.</text>
</comment>
<dbReference type="AlphaFoldDB" id="A0A1E3R0D0"/>
<evidence type="ECO:0000256" key="4">
    <source>
        <dbReference type="PIRSR" id="PIRSR001399-1"/>
    </source>
</evidence>
<dbReference type="NCBIfam" id="NF003804">
    <property type="entry name" value="PRK05395.1-1"/>
    <property type="match status" value="1"/>
</dbReference>
<dbReference type="NCBIfam" id="TIGR01088">
    <property type="entry name" value="aroQ"/>
    <property type="match status" value="1"/>
</dbReference>
<dbReference type="GO" id="GO:0019631">
    <property type="term" value="P:quinate catabolic process"/>
    <property type="evidence" value="ECO:0007669"/>
    <property type="project" value="TreeGrafter"/>
</dbReference>
<dbReference type="Pfam" id="PF01220">
    <property type="entry name" value="DHquinase_II"/>
    <property type="match status" value="1"/>
</dbReference>
<dbReference type="PANTHER" id="PTHR21272:SF3">
    <property type="entry name" value="CATABOLIC 3-DEHYDROQUINASE"/>
    <property type="match status" value="1"/>
</dbReference>
<gene>
    <name evidence="3" type="primary">DQD1</name>
    <name evidence="7" type="ORF">BABINDRAFT_182285</name>
</gene>
<evidence type="ECO:0000256" key="3">
    <source>
        <dbReference type="HAMAP-Rule" id="MF_03136"/>
    </source>
</evidence>
<feature type="active site" description="Proton acceptor" evidence="3 4">
    <location>
        <position position="24"/>
    </location>
</feature>
<dbReference type="InterPro" id="IPR001874">
    <property type="entry name" value="DHquinase_II"/>
</dbReference>
<evidence type="ECO:0000256" key="5">
    <source>
        <dbReference type="PIRSR" id="PIRSR001399-2"/>
    </source>
</evidence>
<dbReference type="GO" id="GO:0003855">
    <property type="term" value="F:3-dehydroquinate dehydratase activity"/>
    <property type="evidence" value="ECO:0007669"/>
    <property type="project" value="UniProtKB-UniRule"/>
</dbReference>
<dbReference type="NCBIfam" id="NF003806">
    <property type="entry name" value="PRK05395.1-3"/>
    <property type="match status" value="1"/>
</dbReference>
<evidence type="ECO:0000256" key="2">
    <source>
        <dbReference type="ARBA" id="ARBA00023239"/>
    </source>
</evidence>
<proteinExistence type="inferred from homology"/>
<dbReference type="EC" id="4.2.1.10" evidence="3"/>
<dbReference type="NCBIfam" id="NF003807">
    <property type="entry name" value="PRK05395.1-4"/>
    <property type="match status" value="1"/>
</dbReference>
<comment type="subunit">
    <text evidence="3">Homododecamer. Adopts a ring-like structure, composed of an arrangement of two hexameric rings stacked on top of one another.</text>
</comment>
<dbReference type="CDD" id="cd00466">
    <property type="entry name" value="DHQase_II"/>
    <property type="match status" value="1"/>
</dbReference>
<dbReference type="InterPro" id="IPR036441">
    <property type="entry name" value="DHquinase_II_sf"/>
</dbReference>
<dbReference type="UniPathway" id="UPA00088">
    <property type="reaction ID" value="UER00178"/>
</dbReference>
<evidence type="ECO:0000313" key="8">
    <source>
        <dbReference type="Proteomes" id="UP000094336"/>
    </source>
</evidence>
<feature type="binding site" evidence="3 5">
    <location>
        <begin position="103"/>
        <end position="104"/>
    </location>
    <ligand>
        <name>substrate</name>
    </ligand>
</feature>
<dbReference type="NCBIfam" id="NF003805">
    <property type="entry name" value="PRK05395.1-2"/>
    <property type="match status" value="1"/>
</dbReference>
<dbReference type="GO" id="GO:0046279">
    <property type="term" value="P:3,4-dihydroxybenzoate biosynthetic process"/>
    <property type="evidence" value="ECO:0007669"/>
    <property type="project" value="UniProtKB-UniRule"/>
</dbReference>
<evidence type="ECO:0000256" key="6">
    <source>
        <dbReference type="PIRSR" id="PIRSR001399-3"/>
    </source>
</evidence>
<organism evidence="7 8">
    <name type="scientific">Babjeviella inositovora NRRL Y-12698</name>
    <dbReference type="NCBI Taxonomy" id="984486"/>
    <lineage>
        <taxon>Eukaryota</taxon>
        <taxon>Fungi</taxon>
        <taxon>Dikarya</taxon>
        <taxon>Ascomycota</taxon>
        <taxon>Saccharomycotina</taxon>
        <taxon>Pichiomycetes</taxon>
        <taxon>Serinales incertae sedis</taxon>
        <taxon>Babjeviella</taxon>
    </lineage>
</organism>
<reference evidence="8" key="1">
    <citation type="submission" date="2016-05" db="EMBL/GenBank/DDBJ databases">
        <title>Comparative genomics of biotechnologically important yeasts.</title>
        <authorList>
            <consortium name="DOE Joint Genome Institute"/>
            <person name="Riley R."/>
            <person name="Haridas S."/>
            <person name="Wolfe K.H."/>
            <person name="Lopes M.R."/>
            <person name="Hittinger C.T."/>
            <person name="Goker M."/>
            <person name="Salamov A."/>
            <person name="Wisecaver J."/>
            <person name="Long T.M."/>
            <person name="Aerts A.L."/>
            <person name="Barry K."/>
            <person name="Choi C."/>
            <person name="Clum A."/>
            <person name="Coughlan A.Y."/>
            <person name="Deshpande S."/>
            <person name="Douglass A.P."/>
            <person name="Hanson S.J."/>
            <person name="Klenk H.-P."/>
            <person name="Labutti K."/>
            <person name="Lapidus A."/>
            <person name="Lindquist E."/>
            <person name="Lipzen A."/>
            <person name="Meier-Kolthoff J.P."/>
            <person name="Ohm R.A."/>
            <person name="Otillar R.P."/>
            <person name="Pangilinan J."/>
            <person name="Peng Y."/>
            <person name="Rokas A."/>
            <person name="Rosa C.A."/>
            <person name="Scheuner C."/>
            <person name="Sibirny A.A."/>
            <person name="Slot J.C."/>
            <person name="Stielow J.B."/>
            <person name="Sun H."/>
            <person name="Kurtzman C.P."/>
            <person name="Blackwell M."/>
            <person name="Grigoriev I.V."/>
            <person name="Jeffries T.W."/>
        </authorList>
    </citation>
    <scope>NUCLEOTIDE SEQUENCE [LARGE SCALE GENOMIC DNA]</scope>
    <source>
        <strain evidence="8">NRRL Y-12698</strain>
    </source>
</reference>
<dbReference type="OrthoDB" id="8191625at2759"/>
<dbReference type="PROSITE" id="PS01029">
    <property type="entry name" value="DEHYDROQUINASE_II"/>
    <property type="match status" value="1"/>
</dbReference>
<dbReference type="InterPro" id="IPR018509">
    <property type="entry name" value="DHquinase_II_CS"/>
</dbReference>
<accession>A0A1E3R0D0</accession>
<feature type="site" description="Transition state stabilizer" evidence="3 6">
    <location>
        <position position="19"/>
    </location>
</feature>
<feature type="binding site" evidence="3 5">
    <location>
        <position position="113"/>
    </location>
    <ligand>
        <name>substrate</name>
    </ligand>
</feature>
<name>A0A1E3R0D0_9ASCO</name>
<dbReference type="Proteomes" id="UP000094336">
    <property type="component" value="Unassembled WGS sequence"/>
</dbReference>
<keyword evidence="8" id="KW-1185">Reference proteome</keyword>
<dbReference type="PANTHER" id="PTHR21272">
    <property type="entry name" value="CATABOLIC 3-DEHYDROQUINASE"/>
    <property type="match status" value="1"/>
</dbReference>
<dbReference type="HAMAP" id="MF_00169">
    <property type="entry name" value="AroQ"/>
    <property type="match status" value="1"/>
</dbReference>
<dbReference type="Gene3D" id="3.40.50.9100">
    <property type="entry name" value="Dehydroquinase, class II"/>
    <property type="match status" value="1"/>
</dbReference>
<feature type="active site" description="Proton donor" evidence="3 4">
    <location>
        <position position="102"/>
    </location>
</feature>
<feature type="binding site" evidence="3 5">
    <location>
        <position position="82"/>
    </location>
    <ligand>
        <name>substrate</name>
    </ligand>
</feature>
<evidence type="ECO:0000256" key="1">
    <source>
        <dbReference type="ARBA" id="ARBA00022911"/>
    </source>
</evidence>
<dbReference type="SUPFAM" id="SSF52304">
    <property type="entry name" value="Type II 3-dehydroquinate dehydratase"/>
    <property type="match status" value="1"/>
</dbReference>
<keyword evidence="2 3" id="KW-0456">Lyase</keyword>